<evidence type="ECO:0000259" key="5">
    <source>
        <dbReference type="Pfam" id="PF01526"/>
    </source>
</evidence>
<sequence length="781" mass="87228">MPTEISRLEAVRAIGLPVGFFADVAPKVLVGWRARAAVEPPSHLREHSDELTVTLLAALVHCRSWEITDALVTLLLRTVHAIAARADRRVSKQLVAEFKRVHGKEGLLFRVAEAASAQPDDTVRQVVFPVIGEDNLRNLVAEYKSSGSTYRRTVQHTYRASYSNHYRKGLIALLEVLEFRCDNSHRPVLDALALVRRYRTATDLTYYPAGETVPTHPGLSGDWAELAYRLDGRGRRRAVRTVYEIRTFEALCDQLKCKGVWVVGAMEFRNPDEDLPADFDQRRTEHYQALRKPLDPGAFIEGLQQEMRAELGALNDAMPLEWLQIRSRPGNQGAIKLTPLEAQPEPRNLGRLKKVIVGRWGTVPLIDVLKEAVLRSSCRATIGSMFGRGEVAGPMLERLLLVLYAYGTNTGIRAVAAGEHGHREEELYYIRRRYLTTDLVRALAIDIANATFAARRRAIWGAGSTTVASDSTHFGAFDSNLFTEYHSRYGGRGVLIYWHVERKSMVIHSQVINCSASEVAAMVDGAMHHGTAMDVEANYTDTHGQSIIGFGLTRLLGFDLLPRIKAINRVRLYRPGHADTYPQLGAAMMMRPIRWDLIADQYDQMIKYATAICTRSAQTAAILRRFQQTNLMHPTYQAMQEVGRAQHSIFVARYLRDRQLQREINTGLNVAESWNAGNSIIYFGKGGDIPANRRDEQELSVLCLRVLQAAVVYLNTLMVQDVLDEGLVELSADDQRGLTPLFWSNIAPYGEVRLNMNNRLAFGAAGTTAGSAAAPGRDAAR</sequence>
<comment type="caution">
    <text evidence="6">The sequence shown here is derived from an EMBL/GenBank/DDBJ whole genome shotgun (WGS) entry which is preliminary data.</text>
</comment>
<evidence type="ECO:0000256" key="2">
    <source>
        <dbReference type="ARBA" id="ARBA00022578"/>
    </source>
</evidence>
<organism evidence="6 7">
    <name type="scientific">Streptosporangium fragile</name>
    <dbReference type="NCBI Taxonomy" id="46186"/>
    <lineage>
        <taxon>Bacteria</taxon>
        <taxon>Bacillati</taxon>
        <taxon>Actinomycetota</taxon>
        <taxon>Actinomycetes</taxon>
        <taxon>Streptosporangiales</taxon>
        <taxon>Streptosporangiaceae</taxon>
        <taxon>Streptosporangium</taxon>
    </lineage>
</organism>
<dbReference type="InterPro" id="IPR047653">
    <property type="entry name" value="Tn3-like_transpos"/>
</dbReference>
<evidence type="ECO:0000256" key="1">
    <source>
        <dbReference type="ARBA" id="ARBA00009402"/>
    </source>
</evidence>
<evidence type="ECO:0000256" key="3">
    <source>
        <dbReference type="ARBA" id="ARBA00023125"/>
    </source>
</evidence>
<dbReference type="Proteomes" id="UP001500831">
    <property type="component" value="Unassembled WGS sequence"/>
</dbReference>
<feature type="domain" description="Tn3 transposase DDE" evidence="5">
    <location>
        <begin position="367"/>
        <end position="751"/>
    </location>
</feature>
<evidence type="ECO:0000313" key="7">
    <source>
        <dbReference type="Proteomes" id="UP001500831"/>
    </source>
</evidence>
<protein>
    <submittedName>
        <fullName evidence="6">Tn3 family transposase</fullName>
    </submittedName>
</protein>
<reference evidence="6 7" key="1">
    <citation type="journal article" date="2019" name="Int. J. Syst. Evol. Microbiol.">
        <title>The Global Catalogue of Microorganisms (GCM) 10K type strain sequencing project: providing services to taxonomists for standard genome sequencing and annotation.</title>
        <authorList>
            <consortium name="The Broad Institute Genomics Platform"/>
            <consortium name="The Broad Institute Genome Sequencing Center for Infectious Disease"/>
            <person name="Wu L."/>
            <person name="Ma J."/>
        </authorList>
    </citation>
    <scope>NUCLEOTIDE SEQUENCE [LARGE SCALE GENOMIC DNA]</scope>
    <source>
        <strain evidence="6 7">JCM 6242</strain>
    </source>
</reference>
<evidence type="ECO:0000256" key="4">
    <source>
        <dbReference type="ARBA" id="ARBA00023172"/>
    </source>
</evidence>
<accession>A0ABN3VTY0</accession>
<dbReference type="NCBIfam" id="NF033527">
    <property type="entry name" value="transpos_Tn3"/>
    <property type="match status" value="1"/>
</dbReference>
<comment type="similarity">
    <text evidence="1">Belongs to the transposase 7 family.</text>
</comment>
<proteinExistence type="inferred from homology"/>
<keyword evidence="7" id="KW-1185">Reference proteome</keyword>
<keyword evidence="2" id="KW-0815">Transposition</keyword>
<dbReference type="EMBL" id="BAAAVI010000008">
    <property type="protein sequence ID" value="GAA2858054.1"/>
    <property type="molecule type" value="Genomic_DNA"/>
</dbReference>
<keyword evidence="4" id="KW-0233">DNA recombination</keyword>
<dbReference type="InterPro" id="IPR002513">
    <property type="entry name" value="Tn3_Tnp_DDE_dom"/>
</dbReference>
<name>A0ABN3VTY0_9ACTN</name>
<gene>
    <name evidence="6" type="ORF">GCM10010517_16480</name>
</gene>
<evidence type="ECO:0000313" key="6">
    <source>
        <dbReference type="EMBL" id="GAA2858054.1"/>
    </source>
</evidence>
<keyword evidence="3" id="KW-0238">DNA-binding</keyword>
<dbReference type="Pfam" id="PF01526">
    <property type="entry name" value="DDE_Tnp_Tn3"/>
    <property type="match status" value="1"/>
</dbReference>
<dbReference type="RefSeq" id="WP_344969387.1">
    <property type="nucleotide sequence ID" value="NZ_BAAAVI010000008.1"/>
</dbReference>